<evidence type="ECO:0000313" key="9">
    <source>
        <dbReference type="Proteomes" id="UP000430692"/>
    </source>
</evidence>
<feature type="region of interest" description="Disordered" evidence="5">
    <location>
        <begin position="56"/>
        <end position="110"/>
    </location>
</feature>
<keyword evidence="3" id="KW-0378">Hydrolase</keyword>
<protein>
    <recommendedName>
        <fullName evidence="7">NlpC/P60 domain-containing protein</fullName>
    </recommendedName>
</protein>
<accession>A0A6I4VSZ9</accession>
<dbReference type="InterPro" id="IPR038765">
    <property type="entry name" value="Papain-like_cys_pep_sf"/>
</dbReference>
<comment type="similarity">
    <text evidence="1">Belongs to the peptidase C40 family.</text>
</comment>
<dbReference type="EMBL" id="WUUL01000006">
    <property type="protein sequence ID" value="MXQ54143.1"/>
    <property type="molecule type" value="Genomic_DNA"/>
</dbReference>
<dbReference type="PROSITE" id="PS51935">
    <property type="entry name" value="NLPC_P60"/>
    <property type="match status" value="1"/>
</dbReference>
<feature type="compositionally biased region" description="Low complexity" evidence="5">
    <location>
        <begin position="63"/>
        <end position="98"/>
    </location>
</feature>
<gene>
    <name evidence="8" type="ORF">GSM42_10535</name>
</gene>
<evidence type="ECO:0000256" key="5">
    <source>
        <dbReference type="SAM" id="MobiDB-lite"/>
    </source>
</evidence>
<dbReference type="GO" id="GO:0006508">
    <property type="term" value="P:proteolysis"/>
    <property type="evidence" value="ECO:0007669"/>
    <property type="project" value="UniProtKB-KW"/>
</dbReference>
<dbReference type="GO" id="GO:0008234">
    <property type="term" value="F:cysteine-type peptidase activity"/>
    <property type="evidence" value="ECO:0007669"/>
    <property type="project" value="UniProtKB-KW"/>
</dbReference>
<dbReference type="PANTHER" id="PTHR47053">
    <property type="entry name" value="MUREIN DD-ENDOPEPTIDASE MEPH-RELATED"/>
    <property type="match status" value="1"/>
</dbReference>
<dbReference type="Pfam" id="PF00877">
    <property type="entry name" value="NLPC_P60"/>
    <property type="match status" value="1"/>
</dbReference>
<reference evidence="8 9" key="1">
    <citation type="submission" date="2019-12" db="EMBL/GenBank/DDBJ databases">
        <title>Whole-genome analyses of novel actinobacteria.</title>
        <authorList>
            <person name="Sahin N."/>
            <person name="Saygin H."/>
        </authorList>
    </citation>
    <scope>NUCLEOTIDE SEQUENCE [LARGE SCALE GENOMIC DNA]</scope>
    <source>
        <strain evidence="8 9">KC615</strain>
    </source>
</reference>
<keyword evidence="9" id="KW-1185">Reference proteome</keyword>
<keyword evidence="2" id="KW-0645">Protease</keyword>
<feature type="signal peptide" evidence="6">
    <location>
        <begin position="1"/>
        <end position="23"/>
    </location>
</feature>
<feature type="compositionally biased region" description="Polar residues" evidence="5">
    <location>
        <begin position="99"/>
        <end position="110"/>
    </location>
</feature>
<keyword evidence="4" id="KW-0788">Thiol protease</keyword>
<proteinExistence type="inferred from homology"/>
<evidence type="ECO:0000256" key="6">
    <source>
        <dbReference type="SAM" id="SignalP"/>
    </source>
</evidence>
<feature type="chain" id="PRO_5038473878" description="NlpC/P60 domain-containing protein" evidence="6">
    <location>
        <begin position="24"/>
        <end position="237"/>
    </location>
</feature>
<evidence type="ECO:0000259" key="7">
    <source>
        <dbReference type="PROSITE" id="PS51935"/>
    </source>
</evidence>
<dbReference type="RefSeq" id="WP_160801501.1">
    <property type="nucleotide sequence ID" value="NZ_WUUL01000006.1"/>
</dbReference>
<dbReference type="Gene3D" id="3.90.1720.10">
    <property type="entry name" value="endopeptidase domain like (from Nostoc punctiforme)"/>
    <property type="match status" value="1"/>
</dbReference>
<dbReference type="AlphaFoldDB" id="A0A6I4VSZ9"/>
<name>A0A6I4VSZ9_9BACL</name>
<dbReference type="PANTHER" id="PTHR47053:SF1">
    <property type="entry name" value="MUREIN DD-ENDOPEPTIDASE MEPH-RELATED"/>
    <property type="match status" value="1"/>
</dbReference>
<evidence type="ECO:0000256" key="2">
    <source>
        <dbReference type="ARBA" id="ARBA00022670"/>
    </source>
</evidence>
<comment type="caution">
    <text evidence="8">The sequence shown here is derived from an EMBL/GenBank/DDBJ whole genome shotgun (WGS) entry which is preliminary data.</text>
</comment>
<evidence type="ECO:0000313" key="8">
    <source>
        <dbReference type="EMBL" id="MXQ54143.1"/>
    </source>
</evidence>
<organism evidence="8 9">
    <name type="scientific">Shimazuella alba</name>
    <dbReference type="NCBI Taxonomy" id="2690964"/>
    <lineage>
        <taxon>Bacteria</taxon>
        <taxon>Bacillati</taxon>
        <taxon>Bacillota</taxon>
        <taxon>Bacilli</taxon>
        <taxon>Bacillales</taxon>
        <taxon>Thermoactinomycetaceae</taxon>
        <taxon>Shimazuella</taxon>
    </lineage>
</organism>
<dbReference type="SUPFAM" id="SSF54001">
    <property type="entry name" value="Cysteine proteinases"/>
    <property type="match status" value="1"/>
</dbReference>
<evidence type="ECO:0000256" key="1">
    <source>
        <dbReference type="ARBA" id="ARBA00007074"/>
    </source>
</evidence>
<dbReference type="Proteomes" id="UP000430692">
    <property type="component" value="Unassembled WGS sequence"/>
</dbReference>
<sequence length="237" mass="25220">MLTQKNIKIGVATIATVAISTFAFPFIQSNAAPSSTMSLVNQMYYNISGKKAPTANIDTKNFNNNSGSTSNSTGSTSNTDSANTGSTNTDSNNSNSTTKPSESGSTDQSSVALADKIIATGEKYLGTPYQYGAASGQTKTFDCSSFTQYVFKQNGISLLRSSRQQYTQGTSVARDQIKKGDLLFFTLSSSGGKIGHVGIYAGDNKILHTWGSKGVQYESLDKAWLKQGYVGAKRVIK</sequence>
<dbReference type="InterPro" id="IPR051202">
    <property type="entry name" value="Peptidase_C40"/>
</dbReference>
<feature type="domain" description="NlpC/P60" evidence="7">
    <location>
        <begin position="111"/>
        <end position="236"/>
    </location>
</feature>
<dbReference type="InterPro" id="IPR000064">
    <property type="entry name" value="NLP_P60_dom"/>
</dbReference>
<keyword evidence="6" id="KW-0732">Signal</keyword>
<evidence type="ECO:0000256" key="4">
    <source>
        <dbReference type="ARBA" id="ARBA00022807"/>
    </source>
</evidence>
<evidence type="ECO:0000256" key="3">
    <source>
        <dbReference type="ARBA" id="ARBA00022801"/>
    </source>
</evidence>